<proteinExistence type="inferred from homology"/>
<evidence type="ECO:0000256" key="13">
    <source>
        <dbReference type="SAM" id="Phobius"/>
    </source>
</evidence>
<evidence type="ECO:0000259" key="14">
    <source>
        <dbReference type="PROSITE" id="PS50089"/>
    </source>
</evidence>
<keyword evidence="5" id="KW-0479">Metal-binding</keyword>
<organism evidence="15 16">
    <name type="scientific">Camellia sinensis var. sinensis</name>
    <name type="common">China tea</name>
    <dbReference type="NCBI Taxonomy" id="542762"/>
    <lineage>
        <taxon>Eukaryota</taxon>
        <taxon>Viridiplantae</taxon>
        <taxon>Streptophyta</taxon>
        <taxon>Embryophyta</taxon>
        <taxon>Tracheophyta</taxon>
        <taxon>Spermatophyta</taxon>
        <taxon>Magnoliopsida</taxon>
        <taxon>eudicotyledons</taxon>
        <taxon>Gunneridae</taxon>
        <taxon>Pentapetalae</taxon>
        <taxon>asterids</taxon>
        <taxon>Ericales</taxon>
        <taxon>Theaceae</taxon>
        <taxon>Camellia</taxon>
    </lineage>
</organism>
<dbReference type="GO" id="GO:0016020">
    <property type="term" value="C:membrane"/>
    <property type="evidence" value="ECO:0007669"/>
    <property type="project" value="UniProtKB-SubCell"/>
</dbReference>
<dbReference type="EMBL" id="SDRB02013208">
    <property type="protein sequence ID" value="THF95643.1"/>
    <property type="molecule type" value="Genomic_DNA"/>
</dbReference>
<evidence type="ECO:0000256" key="2">
    <source>
        <dbReference type="ARBA" id="ARBA00004906"/>
    </source>
</evidence>
<evidence type="ECO:0000256" key="5">
    <source>
        <dbReference type="ARBA" id="ARBA00022723"/>
    </source>
</evidence>
<evidence type="ECO:0000313" key="16">
    <source>
        <dbReference type="Proteomes" id="UP000306102"/>
    </source>
</evidence>
<evidence type="ECO:0000256" key="1">
    <source>
        <dbReference type="ARBA" id="ARBA00004167"/>
    </source>
</evidence>
<keyword evidence="4 13" id="KW-0812">Transmembrane</keyword>
<evidence type="ECO:0000256" key="9">
    <source>
        <dbReference type="ARBA" id="ARBA00022989"/>
    </source>
</evidence>
<dbReference type="AlphaFoldDB" id="A0A4S4D1L4"/>
<dbReference type="Proteomes" id="UP000306102">
    <property type="component" value="Unassembled WGS sequence"/>
</dbReference>
<feature type="domain" description="RING-type" evidence="14">
    <location>
        <begin position="83"/>
        <end position="125"/>
    </location>
</feature>
<evidence type="ECO:0000256" key="10">
    <source>
        <dbReference type="ARBA" id="ARBA00023136"/>
    </source>
</evidence>
<reference evidence="15 16" key="1">
    <citation type="journal article" date="2018" name="Proc. Natl. Acad. Sci. U.S.A.">
        <title>Draft genome sequence of Camellia sinensis var. sinensis provides insights into the evolution of the tea genome and tea quality.</title>
        <authorList>
            <person name="Wei C."/>
            <person name="Yang H."/>
            <person name="Wang S."/>
            <person name="Zhao J."/>
            <person name="Liu C."/>
            <person name="Gao L."/>
            <person name="Xia E."/>
            <person name="Lu Y."/>
            <person name="Tai Y."/>
            <person name="She G."/>
            <person name="Sun J."/>
            <person name="Cao H."/>
            <person name="Tong W."/>
            <person name="Gao Q."/>
            <person name="Li Y."/>
            <person name="Deng W."/>
            <person name="Jiang X."/>
            <person name="Wang W."/>
            <person name="Chen Q."/>
            <person name="Zhang S."/>
            <person name="Li H."/>
            <person name="Wu J."/>
            <person name="Wang P."/>
            <person name="Li P."/>
            <person name="Shi C."/>
            <person name="Zheng F."/>
            <person name="Jian J."/>
            <person name="Huang B."/>
            <person name="Shan D."/>
            <person name="Shi M."/>
            <person name="Fang C."/>
            <person name="Yue Y."/>
            <person name="Li F."/>
            <person name="Li D."/>
            <person name="Wei S."/>
            <person name="Han B."/>
            <person name="Jiang C."/>
            <person name="Yin Y."/>
            <person name="Xia T."/>
            <person name="Zhang Z."/>
            <person name="Bennetzen J.L."/>
            <person name="Zhao S."/>
            <person name="Wan X."/>
        </authorList>
    </citation>
    <scope>NUCLEOTIDE SEQUENCE [LARGE SCALE GENOMIC DNA]</scope>
    <source>
        <strain evidence="16">cv. Shuchazao</strain>
        <tissue evidence="15">Leaf</tissue>
    </source>
</reference>
<dbReference type="InterPro" id="IPR013083">
    <property type="entry name" value="Znf_RING/FYVE/PHD"/>
</dbReference>
<name>A0A4S4D1L4_CAMSN</name>
<dbReference type="SMR" id="A0A4S4D1L4"/>
<dbReference type="PANTHER" id="PTHR45768:SF61">
    <property type="entry name" value="RING-H2 FINGER PROTEIN ATL18"/>
    <property type="match status" value="1"/>
</dbReference>
<gene>
    <name evidence="15" type="ORF">TEA_015253</name>
</gene>
<keyword evidence="3" id="KW-0808">Transferase</keyword>
<evidence type="ECO:0000256" key="7">
    <source>
        <dbReference type="ARBA" id="ARBA00022786"/>
    </source>
</evidence>
<dbReference type="SMART" id="SM00184">
    <property type="entry name" value="RING"/>
    <property type="match status" value="1"/>
</dbReference>
<evidence type="ECO:0000256" key="3">
    <source>
        <dbReference type="ARBA" id="ARBA00022679"/>
    </source>
</evidence>
<dbReference type="PANTHER" id="PTHR45768">
    <property type="entry name" value="E3 UBIQUITIN-PROTEIN LIGASE RNF13-LIKE"/>
    <property type="match status" value="1"/>
</dbReference>
<keyword evidence="10 13" id="KW-0472">Membrane</keyword>
<dbReference type="Pfam" id="PF13639">
    <property type="entry name" value="zf-RING_2"/>
    <property type="match status" value="1"/>
</dbReference>
<evidence type="ECO:0000256" key="8">
    <source>
        <dbReference type="ARBA" id="ARBA00022833"/>
    </source>
</evidence>
<evidence type="ECO:0000256" key="12">
    <source>
        <dbReference type="PROSITE-ProRule" id="PRU00175"/>
    </source>
</evidence>
<keyword evidence="8" id="KW-0862">Zinc</keyword>
<dbReference type="PROSITE" id="PS50089">
    <property type="entry name" value="ZF_RING_2"/>
    <property type="match status" value="1"/>
</dbReference>
<sequence length="144" mass="15760">MAMEIVVSVVLLFVGIAVLVTIHVCIVGRAFRRGYNNGTVVVQVSTSIRSPSMSQEDIKKLPCFEYKMEEDKEKGNNSSPMECAVCLESYKLGDLCRLLPNCSHSFHAQCIDSWLSKSAICPICRTDANSPQVGDSSEVGVELV</sequence>
<evidence type="ECO:0000313" key="15">
    <source>
        <dbReference type="EMBL" id="THF95643.1"/>
    </source>
</evidence>
<dbReference type="GO" id="GO:0016740">
    <property type="term" value="F:transferase activity"/>
    <property type="evidence" value="ECO:0007669"/>
    <property type="project" value="UniProtKB-KW"/>
</dbReference>
<keyword evidence="6 12" id="KW-0863">Zinc-finger</keyword>
<comment type="pathway">
    <text evidence="2">Protein modification; protein ubiquitination.</text>
</comment>
<keyword evidence="7" id="KW-0833">Ubl conjugation pathway</keyword>
<comment type="caution">
    <text evidence="15">The sequence shown here is derived from an EMBL/GenBank/DDBJ whole genome shotgun (WGS) entry which is preliminary data.</text>
</comment>
<dbReference type="SUPFAM" id="SSF57850">
    <property type="entry name" value="RING/U-box"/>
    <property type="match status" value="1"/>
</dbReference>
<evidence type="ECO:0000256" key="11">
    <source>
        <dbReference type="ARBA" id="ARBA00024209"/>
    </source>
</evidence>
<keyword evidence="16" id="KW-1185">Reference proteome</keyword>
<evidence type="ECO:0000256" key="6">
    <source>
        <dbReference type="ARBA" id="ARBA00022771"/>
    </source>
</evidence>
<feature type="transmembrane region" description="Helical" evidence="13">
    <location>
        <begin position="6"/>
        <end position="27"/>
    </location>
</feature>
<protein>
    <recommendedName>
        <fullName evidence="14">RING-type domain-containing protein</fullName>
    </recommendedName>
</protein>
<dbReference type="Gene3D" id="3.30.40.10">
    <property type="entry name" value="Zinc/RING finger domain, C3HC4 (zinc finger)"/>
    <property type="match status" value="1"/>
</dbReference>
<dbReference type="GO" id="GO:0008270">
    <property type="term" value="F:zinc ion binding"/>
    <property type="evidence" value="ECO:0007669"/>
    <property type="project" value="UniProtKB-KW"/>
</dbReference>
<comment type="subcellular location">
    <subcellularLocation>
        <location evidence="1">Membrane</location>
        <topology evidence="1">Single-pass membrane protein</topology>
    </subcellularLocation>
</comment>
<evidence type="ECO:0000256" key="4">
    <source>
        <dbReference type="ARBA" id="ARBA00022692"/>
    </source>
</evidence>
<dbReference type="InterPro" id="IPR001841">
    <property type="entry name" value="Znf_RING"/>
</dbReference>
<keyword evidence="9 13" id="KW-1133">Transmembrane helix</keyword>
<comment type="similarity">
    <text evidence="11">Belongs to the RING-type zinc finger family. ATL subfamily.</text>
</comment>
<accession>A0A4S4D1L4</accession>